<dbReference type="GO" id="GO:0006000">
    <property type="term" value="P:fructose metabolic process"/>
    <property type="evidence" value="ECO:0007669"/>
    <property type="project" value="TreeGrafter"/>
</dbReference>
<dbReference type="CDD" id="cd00354">
    <property type="entry name" value="FBPase"/>
    <property type="match status" value="1"/>
</dbReference>
<sequence length="330" mass="36369">MITFPEFVYGEACCKSKPELAALLNAVVLSGKVINSEIRRAGLADLLGDTGDQNVQGELQTKMDLFANDCLKNALLNRRVAAGYASEEEEHIVLFNDGLAESARYVVLADPLDGSSNIDVNVTVGTIFSVYERITPIDSPVTIDDFTQHGRAQVAAGYIIYGSSAMLVYTTGKGVHAFTYDQSLGEFFLCRDKLQLPSTGTTYSINEGNMRNYSQGIRNYVANCQQENISTGKPFSSRYIGSLVADFHRNLIHGGIYLYPESRIYNQGKLRLMYECNPMGFIAEQASARATNGLLSVLDIDPDELHQRSPFYVGSSELIKKLHINLVSML</sequence>
<gene>
    <name evidence="12" type="primary">fbp</name>
    <name evidence="16" type="ORF">BBB56_12750</name>
</gene>
<feature type="binding site" evidence="12">
    <location>
        <position position="112"/>
    </location>
    <ligand>
        <name>Mg(2+)</name>
        <dbReference type="ChEBI" id="CHEBI:18420"/>
        <label>1</label>
    </ligand>
</feature>
<evidence type="ECO:0000259" key="14">
    <source>
        <dbReference type="Pfam" id="PF00316"/>
    </source>
</evidence>
<evidence type="ECO:0000259" key="15">
    <source>
        <dbReference type="Pfam" id="PF18913"/>
    </source>
</evidence>
<comment type="catalytic activity">
    <reaction evidence="1 12">
        <text>beta-D-fructose 1,6-bisphosphate + H2O = beta-D-fructose 6-phosphate + phosphate</text>
        <dbReference type="Rhea" id="RHEA:11064"/>
        <dbReference type="ChEBI" id="CHEBI:15377"/>
        <dbReference type="ChEBI" id="CHEBI:32966"/>
        <dbReference type="ChEBI" id="CHEBI:43474"/>
        <dbReference type="ChEBI" id="CHEBI:57634"/>
        <dbReference type="EC" id="3.1.3.11"/>
    </reaction>
</comment>
<evidence type="ECO:0000256" key="11">
    <source>
        <dbReference type="ARBA" id="ARBA00081210"/>
    </source>
</evidence>
<keyword evidence="7 12" id="KW-0460">Magnesium</keyword>
<dbReference type="PANTHER" id="PTHR11556">
    <property type="entry name" value="FRUCTOSE-1,6-BISPHOSPHATASE-RELATED"/>
    <property type="match status" value="1"/>
</dbReference>
<reference evidence="16 17" key="1">
    <citation type="submission" date="2018-11" db="EMBL/GenBank/DDBJ databases">
        <title>Whole genome sequencing of Pantoea sp. RIT388.</title>
        <authorList>
            <person name="Gan H.M."/>
            <person name="Hudson A.O."/>
        </authorList>
    </citation>
    <scope>NUCLEOTIDE SEQUENCE [LARGE SCALE GENOMIC DNA]</scope>
    <source>
        <strain evidence="16 17">RIT388</strain>
    </source>
</reference>
<feature type="binding site" evidence="12">
    <location>
        <position position="206"/>
    </location>
    <ligand>
        <name>substrate</name>
    </ligand>
</feature>
<name>A0A3N4PJD5_9GAMM</name>
<dbReference type="EC" id="3.1.3.11" evidence="3 12"/>
<feature type="domain" description="Fructose-1-6-bisphosphatase class 1 C-terminal" evidence="15">
    <location>
        <begin position="196"/>
        <end position="322"/>
    </location>
</feature>
<organism evidence="16 17">
    <name type="scientific">Candidatus Pantoea deserta</name>
    <dbReference type="NCBI Taxonomy" id="1869313"/>
    <lineage>
        <taxon>Bacteria</taxon>
        <taxon>Pseudomonadati</taxon>
        <taxon>Pseudomonadota</taxon>
        <taxon>Gammaproteobacteria</taxon>
        <taxon>Enterobacterales</taxon>
        <taxon>Erwiniaceae</taxon>
        <taxon>Pantoea</taxon>
    </lineage>
</organism>
<evidence type="ECO:0000256" key="9">
    <source>
        <dbReference type="ARBA" id="ARBA00024331"/>
    </source>
</evidence>
<keyword evidence="17" id="KW-1185">Reference proteome</keyword>
<dbReference type="PRINTS" id="PR00115">
    <property type="entry name" value="F16BPHPHTASE"/>
</dbReference>
<dbReference type="GO" id="GO:0005986">
    <property type="term" value="P:sucrose biosynthetic process"/>
    <property type="evidence" value="ECO:0007669"/>
    <property type="project" value="TreeGrafter"/>
</dbReference>
<comment type="cofactor">
    <cofactor evidence="12">
        <name>Mg(2+)</name>
        <dbReference type="ChEBI" id="CHEBI:18420"/>
    </cofactor>
    <text evidence="12">Binds 2 magnesium ions per subunit.</text>
</comment>
<dbReference type="EMBL" id="RMVG01000009">
    <property type="protein sequence ID" value="RPD99713.1"/>
    <property type="molecule type" value="Genomic_DNA"/>
</dbReference>
<evidence type="ECO:0000256" key="8">
    <source>
        <dbReference type="ARBA" id="ARBA00023277"/>
    </source>
</evidence>
<protein>
    <recommendedName>
        <fullName evidence="10 12">Fructose-1,6-bisphosphatase class 1</fullName>
        <shortName evidence="12">FBPase class 1</shortName>
        <ecNumber evidence="3 12">3.1.3.11</ecNumber>
    </recommendedName>
    <alternativeName>
        <fullName evidence="11 12">D-fructose-1,6-bisphosphate 1-phosphohydrolase class 1</fullName>
    </alternativeName>
</protein>
<dbReference type="AlphaFoldDB" id="A0A3N4PJD5"/>
<dbReference type="NCBIfam" id="NF006778">
    <property type="entry name" value="PRK09293.1-1"/>
    <property type="match status" value="1"/>
</dbReference>
<evidence type="ECO:0000256" key="1">
    <source>
        <dbReference type="ARBA" id="ARBA00001273"/>
    </source>
</evidence>
<feature type="binding site" evidence="12">
    <location>
        <position position="113"/>
    </location>
    <ligand>
        <name>Mg(2+)</name>
        <dbReference type="ChEBI" id="CHEBI:18420"/>
        <label>2</label>
    </ligand>
</feature>
<keyword evidence="8 12" id="KW-0119">Carbohydrate metabolism</keyword>
<dbReference type="GO" id="GO:0006002">
    <property type="term" value="P:fructose 6-phosphate metabolic process"/>
    <property type="evidence" value="ECO:0007669"/>
    <property type="project" value="TreeGrafter"/>
</dbReference>
<dbReference type="RefSeq" id="WP_123801310.1">
    <property type="nucleotide sequence ID" value="NZ_RMVG01000009.1"/>
</dbReference>
<keyword evidence="5 12" id="KW-0479">Metal-binding</keyword>
<dbReference type="InterPro" id="IPR044015">
    <property type="entry name" value="FBPase_C_dom"/>
</dbReference>
<dbReference type="PIRSF" id="PIRSF500210">
    <property type="entry name" value="FBPtase"/>
    <property type="match status" value="1"/>
</dbReference>
<feature type="binding site" evidence="12">
    <location>
        <position position="239"/>
    </location>
    <ligand>
        <name>substrate</name>
    </ligand>
</feature>
<dbReference type="InterPro" id="IPR033391">
    <property type="entry name" value="FBPase_N"/>
</dbReference>
<evidence type="ECO:0000256" key="4">
    <source>
        <dbReference type="ARBA" id="ARBA00022490"/>
    </source>
</evidence>
<dbReference type="InterPro" id="IPR028343">
    <property type="entry name" value="FBPtase"/>
</dbReference>
<dbReference type="Gene3D" id="3.30.540.10">
    <property type="entry name" value="Fructose-1,6-Bisphosphatase, subunit A, domain 1"/>
    <property type="match status" value="1"/>
</dbReference>
<feature type="binding site" evidence="12">
    <location>
        <begin position="257"/>
        <end position="259"/>
    </location>
    <ligand>
        <name>substrate</name>
    </ligand>
</feature>
<comment type="subcellular location">
    <subcellularLocation>
        <location evidence="12">Cytoplasm</location>
    </subcellularLocation>
</comment>
<feature type="binding site" evidence="12">
    <location>
        <position position="110"/>
    </location>
    <ligand>
        <name>Mg(2+)</name>
        <dbReference type="ChEBI" id="CHEBI:18420"/>
        <label>2</label>
    </ligand>
</feature>
<evidence type="ECO:0000256" key="13">
    <source>
        <dbReference type="RuleBase" id="RU000508"/>
    </source>
</evidence>
<comment type="subunit">
    <text evidence="12">Homotetramer.</text>
</comment>
<evidence type="ECO:0000256" key="5">
    <source>
        <dbReference type="ARBA" id="ARBA00022723"/>
    </source>
</evidence>
<dbReference type="InterPro" id="IPR000146">
    <property type="entry name" value="FBPase_class-1"/>
</dbReference>
<keyword evidence="4 12" id="KW-0963">Cytoplasm</keyword>
<dbReference type="Proteomes" id="UP000281332">
    <property type="component" value="Unassembled WGS sequence"/>
</dbReference>
<comment type="similarity">
    <text evidence="2 12 13">Belongs to the FBPase class 1 family.</text>
</comment>
<keyword evidence="6 12" id="KW-0378">Hydrolase</keyword>
<evidence type="ECO:0000313" key="17">
    <source>
        <dbReference type="Proteomes" id="UP000281332"/>
    </source>
</evidence>
<dbReference type="HAMAP" id="MF_01855">
    <property type="entry name" value="FBPase_class1"/>
    <property type="match status" value="1"/>
</dbReference>
<dbReference type="GO" id="GO:0000287">
    <property type="term" value="F:magnesium ion binding"/>
    <property type="evidence" value="ECO:0007669"/>
    <property type="project" value="UniProtKB-UniRule"/>
</dbReference>
<feature type="domain" description="Fructose-1-6-bisphosphatase class I N-terminal" evidence="14">
    <location>
        <begin position="3"/>
        <end position="191"/>
    </location>
</feature>
<evidence type="ECO:0000256" key="12">
    <source>
        <dbReference type="HAMAP-Rule" id="MF_01855"/>
    </source>
</evidence>
<dbReference type="Gene3D" id="3.40.190.80">
    <property type="match status" value="1"/>
</dbReference>
<feature type="binding site" evidence="12">
    <location>
        <position position="269"/>
    </location>
    <ligand>
        <name>substrate</name>
    </ligand>
</feature>
<proteinExistence type="inferred from homology"/>
<evidence type="ECO:0000256" key="2">
    <source>
        <dbReference type="ARBA" id="ARBA00010941"/>
    </source>
</evidence>
<evidence type="ECO:0000256" key="3">
    <source>
        <dbReference type="ARBA" id="ARBA00013093"/>
    </source>
</evidence>
<feature type="binding site" evidence="12">
    <location>
        <begin position="113"/>
        <end position="116"/>
    </location>
    <ligand>
        <name>substrate</name>
    </ligand>
</feature>
<comment type="pathway">
    <text evidence="9">Carbohydrate biosynthesis.</text>
</comment>
<feature type="binding site" evidence="12">
    <location>
        <position position="87"/>
    </location>
    <ligand>
        <name>Mg(2+)</name>
        <dbReference type="ChEBI" id="CHEBI:18420"/>
        <label>1</label>
    </ligand>
</feature>
<evidence type="ECO:0000313" key="16">
    <source>
        <dbReference type="EMBL" id="RPD99713.1"/>
    </source>
</evidence>
<dbReference type="OrthoDB" id="9806756at2"/>
<dbReference type="GO" id="GO:0005829">
    <property type="term" value="C:cytosol"/>
    <property type="evidence" value="ECO:0007669"/>
    <property type="project" value="TreeGrafter"/>
</dbReference>
<dbReference type="FunFam" id="3.30.540.10:FF:000002">
    <property type="entry name" value="Fructose-1,6-bisphosphatase class 1"/>
    <property type="match status" value="1"/>
</dbReference>
<feature type="binding site" evidence="12">
    <location>
        <position position="275"/>
    </location>
    <ligand>
        <name>Mg(2+)</name>
        <dbReference type="ChEBI" id="CHEBI:18420"/>
        <label>2</label>
    </ligand>
</feature>
<dbReference type="SUPFAM" id="SSF56655">
    <property type="entry name" value="Carbohydrate phosphatase"/>
    <property type="match status" value="1"/>
</dbReference>
<evidence type="ECO:0000256" key="7">
    <source>
        <dbReference type="ARBA" id="ARBA00022842"/>
    </source>
</evidence>
<dbReference type="Pfam" id="PF18913">
    <property type="entry name" value="FBPase_C"/>
    <property type="match status" value="1"/>
</dbReference>
<comment type="caution">
    <text evidence="16">The sequence shown here is derived from an EMBL/GenBank/DDBJ whole genome shotgun (WGS) entry which is preliminary data.</text>
</comment>
<dbReference type="GO" id="GO:0006094">
    <property type="term" value="P:gluconeogenesis"/>
    <property type="evidence" value="ECO:0007669"/>
    <property type="project" value="UniProtKB-UniRule"/>
</dbReference>
<feature type="binding site" evidence="12">
    <location>
        <position position="110"/>
    </location>
    <ligand>
        <name>Mg(2+)</name>
        <dbReference type="ChEBI" id="CHEBI:18420"/>
        <label>1</label>
    </ligand>
</feature>
<dbReference type="PANTHER" id="PTHR11556:SF35">
    <property type="entry name" value="SEDOHEPTULOSE-1,7-BISPHOSPHATASE, CHLOROPLASTIC"/>
    <property type="match status" value="1"/>
</dbReference>
<dbReference type="PIRSF" id="PIRSF000904">
    <property type="entry name" value="FBPtase_SBPase"/>
    <property type="match status" value="1"/>
</dbReference>
<evidence type="ECO:0000256" key="6">
    <source>
        <dbReference type="ARBA" id="ARBA00022801"/>
    </source>
</evidence>
<accession>A0A3N4PJD5</accession>
<dbReference type="Pfam" id="PF00316">
    <property type="entry name" value="FBPase"/>
    <property type="match status" value="1"/>
</dbReference>
<dbReference type="GO" id="GO:0030388">
    <property type="term" value="P:fructose 1,6-bisphosphate metabolic process"/>
    <property type="evidence" value="ECO:0007669"/>
    <property type="project" value="TreeGrafter"/>
</dbReference>
<dbReference type="GO" id="GO:0042132">
    <property type="term" value="F:fructose 1,6-bisphosphate 1-phosphatase activity"/>
    <property type="evidence" value="ECO:0007669"/>
    <property type="project" value="UniProtKB-UniRule"/>
</dbReference>
<evidence type="ECO:0000256" key="10">
    <source>
        <dbReference type="ARBA" id="ARBA00072069"/>
    </source>
</evidence>